<organism evidence="1 2">
    <name type="scientific">Caenorhabditis nigoni</name>
    <dbReference type="NCBI Taxonomy" id="1611254"/>
    <lineage>
        <taxon>Eukaryota</taxon>
        <taxon>Metazoa</taxon>
        <taxon>Ecdysozoa</taxon>
        <taxon>Nematoda</taxon>
        <taxon>Chromadorea</taxon>
        <taxon>Rhabditida</taxon>
        <taxon>Rhabditina</taxon>
        <taxon>Rhabditomorpha</taxon>
        <taxon>Rhabditoidea</taxon>
        <taxon>Rhabditidae</taxon>
        <taxon>Peloderinae</taxon>
        <taxon>Caenorhabditis</taxon>
    </lineage>
</organism>
<dbReference type="EMBL" id="PDUG01000002">
    <property type="protein sequence ID" value="PIC46879.1"/>
    <property type="molecule type" value="Genomic_DNA"/>
</dbReference>
<dbReference type="AlphaFoldDB" id="A0A2G5V552"/>
<evidence type="ECO:0000313" key="1">
    <source>
        <dbReference type="EMBL" id="PIC46879.1"/>
    </source>
</evidence>
<evidence type="ECO:0000313" key="2">
    <source>
        <dbReference type="Proteomes" id="UP000230233"/>
    </source>
</evidence>
<sequence>MNRKIIQYGLKWKMARTNQRVQWHKVRVLRELKKGSRSTGESIGGSKKWGKKEQRLVGSKNDCRFVFPRQEDYQNEVILWIGLPGSALGTHKKGFCRENIT</sequence>
<reference evidence="2" key="1">
    <citation type="submission" date="2017-10" db="EMBL/GenBank/DDBJ databases">
        <title>Rapid genome shrinkage in a self-fertile nematode reveals novel sperm competition proteins.</title>
        <authorList>
            <person name="Yin D."/>
            <person name="Schwarz E.M."/>
            <person name="Thomas C.G."/>
            <person name="Felde R.L."/>
            <person name="Korf I.F."/>
            <person name="Cutter A.D."/>
            <person name="Schartner C.M."/>
            <person name="Ralston E.J."/>
            <person name="Meyer B.J."/>
            <person name="Haag E.S."/>
        </authorList>
    </citation>
    <scope>NUCLEOTIDE SEQUENCE [LARGE SCALE GENOMIC DNA]</scope>
    <source>
        <strain evidence="2">JU1422</strain>
    </source>
</reference>
<gene>
    <name evidence="1" type="primary">Cnig_chr_II.g6424</name>
    <name evidence="1" type="ORF">B9Z55_006424</name>
</gene>
<comment type="caution">
    <text evidence="1">The sequence shown here is derived from an EMBL/GenBank/DDBJ whole genome shotgun (WGS) entry which is preliminary data.</text>
</comment>
<dbReference type="Proteomes" id="UP000230233">
    <property type="component" value="Chromosome II"/>
</dbReference>
<keyword evidence="2" id="KW-1185">Reference proteome</keyword>
<accession>A0A2G5V552</accession>
<proteinExistence type="predicted"/>
<protein>
    <submittedName>
        <fullName evidence="1">Uncharacterized protein</fullName>
    </submittedName>
</protein>
<name>A0A2G5V552_9PELO</name>